<evidence type="ECO:0000313" key="2">
    <source>
        <dbReference type="EMBL" id="ABB37217.1"/>
    </source>
</evidence>
<dbReference type="STRING" id="207559.Dde_0416"/>
<evidence type="ECO:0000313" key="3">
    <source>
        <dbReference type="Proteomes" id="UP000002710"/>
    </source>
</evidence>
<gene>
    <name evidence="2" type="ordered locus">Dde_0416</name>
</gene>
<dbReference type="InterPro" id="IPR014710">
    <property type="entry name" value="RmlC-like_jellyroll"/>
</dbReference>
<dbReference type="PANTHER" id="PTHR39193:SF1">
    <property type="entry name" value="5-DEOXY-GLUCURONATE ISOMERASE"/>
    <property type="match status" value="1"/>
</dbReference>
<reference evidence="2 3" key="1">
    <citation type="journal article" date="2011" name="J. Bacteriol.">
        <title>Complete genome sequence and updated annotation of Desulfovibrio alaskensis G20.</title>
        <authorList>
            <person name="Hauser L.J."/>
            <person name="Land M.L."/>
            <person name="Brown S.D."/>
            <person name="Larimer F."/>
            <person name="Keller K.L."/>
            <person name="Rapp-Giles B.J."/>
            <person name="Price M.N."/>
            <person name="Lin M."/>
            <person name="Bruce D.C."/>
            <person name="Detter J.C."/>
            <person name="Tapia R."/>
            <person name="Han C.S."/>
            <person name="Goodwin L.A."/>
            <person name="Cheng J.F."/>
            <person name="Pitluck S."/>
            <person name="Copeland A."/>
            <person name="Lucas S."/>
            <person name="Nolan M."/>
            <person name="Lapidus A.L."/>
            <person name="Palumbo A.V."/>
            <person name="Wall J.D."/>
        </authorList>
    </citation>
    <scope>NUCLEOTIDE SEQUENCE [LARGE SCALE GENOMIC DNA]</scope>
    <source>
        <strain evidence="3">ATCC BAA 1058 / DSM 17464 / G20</strain>
    </source>
</reference>
<dbReference type="NCBIfam" id="TIGR04378">
    <property type="entry name" value="myo_inos_iolB"/>
    <property type="match status" value="1"/>
</dbReference>
<dbReference type="PIRSF" id="PIRSF036628">
    <property type="entry name" value="IolB"/>
    <property type="match status" value="1"/>
</dbReference>
<dbReference type="Pfam" id="PF04962">
    <property type="entry name" value="KduI"/>
    <property type="match status" value="1"/>
</dbReference>
<dbReference type="PANTHER" id="PTHR39193">
    <property type="entry name" value="5-DEOXY-GLUCURONATE ISOMERASE"/>
    <property type="match status" value="1"/>
</dbReference>
<accession>Q316C9</accession>
<dbReference type="SUPFAM" id="SSF51182">
    <property type="entry name" value="RmlC-like cupins"/>
    <property type="match status" value="1"/>
</dbReference>
<name>Q316C9_OLEA2</name>
<dbReference type="HOGENOM" id="CLU_066438_1_0_7"/>
<dbReference type="KEGG" id="dde:Dde_0416"/>
<dbReference type="GO" id="GO:0008880">
    <property type="term" value="F:glucuronate isomerase activity"/>
    <property type="evidence" value="ECO:0007669"/>
    <property type="project" value="InterPro"/>
</dbReference>
<dbReference type="Gene3D" id="2.60.120.10">
    <property type="entry name" value="Jelly Rolls"/>
    <property type="match status" value="2"/>
</dbReference>
<dbReference type="EMBL" id="CP000112">
    <property type="protein sequence ID" value="ABB37217.1"/>
    <property type="molecule type" value="Genomic_DNA"/>
</dbReference>
<protein>
    <submittedName>
        <fullName evidence="2">Myo-inositol catabolism protein</fullName>
    </submittedName>
</protein>
<dbReference type="GO" id="GO:0019310">
    <property type="term" value="P:inositol catabolic process"/>
    <property type="evidence" value="ECO:0007669"/>
    <property type="project" value="InterPro"/>
</dbReference>
<dbReference type="InterPro" id="IPR021120">
    <property type="entry name" value="KduI/IolB_isomerase"/>
</dbReference>
<keyword evidence="1" id="KW-0413">Isomerase</keyword>
<dbReference type="Proteomes" id="UP000002710">
    <property type="component" value="Chromosome"/>
</dbReference>
<sequence length="280" mass="30594">MHPQTENSGSLLYRGCGRAGLHWAVTPQNAQLEFISAGTAVLARQETLSAGSPEDEWAVIPHSGRLLVSCTGLPQGTVIGGRKDVFAGQAHALYLPPGHTAVLTALDAAECAVVRVPAHADRCSPVPVVISPQDNGRRIVGREQWLRNVYDVIPPDFPAHRLVLGETYNLPGRWSSYPPHKHDTDAPPHETQHEEVYLFRLDKPQGFGVQHVYAPAGIRGPQLDECYAVRDFDVTVLPRGYHPVAAAPGYSLYYLWVLCGTQRCSIIADDPAHAWIHGLT</sequence>
<dbReference type="RefSeq" id="WP_011366550.1">
    <property type="nucleotide sequence ID" value="NC_007519.1"/>
</dbReference>
<keyword evidence="3" id="KW-1185">Reference proteome</keyword>
<organism evidence="2 3">
    <name type="scientific">Oleidesulfovibrio alaskensis (strain ATCC BAA-1058 / DSM 17464 / G20)</name>
    <name type="common">Desulfovibrio alaskensis</name>
    <dbReference type="NCBI Taxonomy" id="207559"/>
    <lineage>
        <taxon>Bacteria</taxon>
        <taxon>Pseudomonadati</taxon>
        <taxon>Thermodesulfobacteriota</taxon>
        <taxon>Desulfovibrionia</taxon>
        <taxon>Desulfovibrionales</taxon>
        <taxon>Desulfovibrionaceae</taxon>
        <taxon>Oleidesulfovibrio</taxon>
    </lineage>
</organism>
<dbReference type="eggNOG" id="COG3718">
    <property type="taxonomic scope" value="Bacteria"/>
</dbReference>
<dbReference type="InterPro" id="IPR024203">
    <property type="entry name" value="Deoxy-glucuronate_isom_IolB"/>
</dbReference>
<evidence type="ECO:0000256" key="1">
    <source>
        <dbReference type="ARBA" id="ARBA00023235"/>
    </source>
</evidence>
<proteinExistence type="predicted"/>
<dbReference type="AlphaFoldDB" id="Q316C9"/>
<dbReference type="InterPro" id="IPR011051">
    <property type="entry name" value="RmlC_Cupin_sf"/>
</dbReference>